<dbReference type="Proteomes" id="UP001300672">
    <property type="component" value="Chromosome"/>
</dbReference>
<feature type="transmembrane region" description="Helical" evidence="1">
    <location>
        <begin position="76"/>
        <end position="95"/>
    </location>
</feature>
<dbReference type="InterPro" id="IPR047814">
    <property type="entry name" value="TfpX/TfpZ-like"/>
</dbReference>
<dbReference type="NCBIfam" id="NF041437">
    <property type="entry name" value="TfpZ"/>
    <property type="match status" value="1"/>
</dbReference>
<feature type="transmembrane region" description="Helical" evidence="1">
    <location>
        <begin position="12"/>
        <end position="32"/>
    </location>
</feature>
<dbReference type="KEGG" id="tdu:QJT80_03460"/>
<dbReference type="EMBL" id="CP124755">
    <property type="protein sequence ID" value="WGZ91536.1"/>
    <property type="molecule type" value="Genomic_DNA"/>
</dbReference>
<keyword evidence="1" id="KW-0812">Transmembrane</keyword>
<dbReference type="AlphaFoldDB" id="A0AA95H6H7"/>
<keyword evidence="1" id="KW-1133">Transmembrane helix</keyword>
<feature type="transmembrane region" description="Helical" evidence="1">
    <location>
        <begin position="38"/>
        <end position="64"/>
    </location>
</feature>
<proteinExistence type="predicted"/>
<name>A0AA95H6H7_9GAMM</name>
<accession>A0AA95H6H7</accession>
<reference evidence="2" key="1">
    <citation type="journal article" date="2023" name="Int. J. Mol. Sci.">
        <title>Metagenomics Revealed a New Genus 'Candidatus Thiocaldithrix dubininis' gen. nov., sp. nov. and a New Species 'Candidatus Thiothrix putei' sp. nov. in the Family Thiotrichaceae, Some Members of Which Have Traits of Both Na+- and H+-Motive Energetics.</title>
        <authorList>
            <person name="Ravin N.V."/>
            <person name="Muntyan M.S."/>
            <person name="Smolyakov D.D."/>
            <person name="Rudenko T.S."/>
            <person name="Beletsky A.V."/>
            <person name="Mardanov A.V."/>
            <person name="Grabovich M.Y."/>
        </authorList>
    </citation>
    <scope>NUCLEOTIDE SEQUENCE</scope>
    <source>
        <strain evidence="2">GKL-01</strain>
    </source>
</reference>
<organism evidence="2">
    <name type="scientific">Candidatus Thiocaldithrix dubininis</name>
    <dbReference type="NCBI Taxonomy" id="3080823"/>
    <lineage>
        <taxon>Bacteria</taxon>
        <taxon>Pseudomonadati</taxon>
        <taxon>Pseudomonadota</taxon>
        <taxon>Gammaproteobacteria</taxon>
        <taxon>Thiotrichales</taxon>
        <taxon>Thiotrichaceae</taxon>
        <taxon>Candidatus Thiocaldithrix</taxon>
    </lineage>
</organism>
<protein>
    <submittedName>
        <fullName evidence="2">TfpX/TfpZ family type IV pilin accessory protein</fullName>
    </submittedName>
</protein>
<evidence type="ECO:0000256" key="1">
    <source>
        <dbReference type="SAM" id="Phobius"/>
    </source>
</evidence>
<dbReference type="PROSITE" id="PS51257">
    <property type="entry name" value="PROKAR_LIPOPROTEIN"/>
    <property type="match status" value="1"/>
</dbReference>
<reference evidence="2" key="2">
    <citation type="submission" date="2023-04" db="EMBL/GenBank/DDBJ databases">
        <authorList>
            <person name="Beletskiy A.V."/>
            <person name="Mardanov A.V."/>
            <person name="Ravin N.V."/>
        </authorList>
    </citation>
    <scope>NUCLEOTIDE SEQUENCE</scope>
    <source>
        <strain evidence="2">GKL-01</strain>
    </source>
</reference>
<gene>
    <name evidence="2" type="primary">tfpZ</name>
    <name evidence="2" type="ORF">QJT80_03460</name>
</gene>
<keyword evidence="1" id="KW-0472">Membrane</keyword>
<sequence>MFKEKLQAASIHFAGSIFVVGCFVLYALFIWYPTPFLSISGLLSIILILVTVDLILGPILTFFLYKKGKRGLKFDLAAVILVQLAALGYGMYTVYQGHPVYVAYAADRFTLVTAQDAKTELAKLPEYQVSKLWKPVFAYAQMPNDAKEAQQVLFDALGGKGDIDQLPQYYVDFQSNLTKLLNNKNIPYEKLVSNKEYKTIVTALVAKTQEKPEQLAFIPLLGKEKDVVWVWDKAKQAPISVLDINPWKI</sequence>
<evidence type="ECO:0000313" key="2">
    <source>
        <dbReference type="EMBL" id="WGZ91536.1"/>
    </source>
</evidence>